<evidence type="ECO:0000313" key="1">
    <source>
        <dbReference type="EMBL" id="BDG02807.1"/>
    </source>
</evidence>
<dbReference type="RefSeq" id="WP_248360496.1">
    <property type="nucleotide sequence ID" value="NZ_AP025591.1"/>
</dbReference>
<dbReference type="EMBL" id="AP025591">
    <property type="protein sequence ID" value="BDG02807.1"/>
    <property type="molecule type" value="Genomic_DNA"/>
</dbReference>
<proteinExistence type="predicted"/>
<keyword evidence="2" id="KW-1185">Reference proteome</keyword>
<name>A0ABM7WTT2_9BACT</name>
<accession>A0ABM7WTT2</accession>
<organism evidence="1 2">
    <name type="scientific">Anaeromyxobacter oryzae</name>
    <dbReference type="NCBI Taxonomy" id="2918170"/>
    <lineage>
        <taxon>Bacteria</taxon>
        <taxon>Pseudomonadati</taxon>
        <taxon>Myxococcota</taxon>
        <taxon>Myxococcia</taxon>
        <taxon>Myxococcales</taxon>
        <taxon>Cystobacterineae</taxon>
        <taxon>Anaeromyxobacteraceae</taxon>
        <taxon>Anaeromyxobacter</taxon>
    </lineage>
</organism>
<sequence>MGARRPEDVSAPGGVLDEARVNKLRYLEGTPKESTRWIDTGWAILLVSAGRNPPTG</sequence>
<evidence type="ECO:0000313" key="2">
    <source>
        <dbReference type="Proteomes" id="UP001162891"/>
    </source>
</evidence>
<dbReference type="Proteomes" id="UP001162891">
    <property type="component" value="Chromosome"/>
</dbReference>
<reference evidence="2" key="1">
    <citation type="journal article" date="2022" name="Int. J. Syst. Evol. Microbiol.">
        <title>Anaeromyxobacter oryzae sp. nov., Anaeromyxobacter diazotrophicus sp. nov. and Anaeromyxobacter paludicola sp. nov., isolated from paddy soils.</title>
        <authorList>
            <person name="Itoh H."/>
            <person name="Xu Z."/>
            <person name="Mise K."/>
            <person name="Masuda Y."/>
            <person name="Ushijima N."/>
            <person name="Hayakawa C."/>
            <person name="Shiratori Y."/>
            <person name="Senoo K."/>
        </authorList>
    </citation>
    <scope>NUCLEOTIDE SEQUENCE [LARGE SCALE GENOMIC DNA]</scope>
    <source>
        <strain evidence="2">Red232</strain>
    </source>
</reference>
<gene>
    <name evidence="1" type="ORF">AMOR_18030</name>
</gene>
<protein>
    <submittedName>
        <fullName evidence="1">Uncharacterized protein</fullName>
    </submittedName>
</protein>